<evidence type="ECO:0000313" key="19">
    <source>
        <dbReference type="Proteomes" id="UP000827892"/>
    </source>
</evidence>
<dbReference type="SUPFAM" id="SSF47895">
    <property type="entry name" value="Transducin (alpha subunit), insertion domain"/>
    <property type="match status" value="1"/>
</dbReference>
<keyword evidence="4 12" id="KW-0479">Metal-binding</keyword>
<comment type="subunit">
    <text evidence="2 13">G proteins are composed of 3 units; alpha, beta and gamma. The alpha chain contains the guanine nucleotide binding site.</text>
</comment>
<proteinExistence type="inferred from homology"/>
<dbReference type="Proteomes" id="UP000827892">
    <property type="component" value="Chromosome I"/>
</dbReference>
<evidence type="ECO:0000256" key="15">
    <source>
        <dbReference type="SAM" id="MobiDB-lite"/>
    </source>
</evidence>
<keyword evidence="9 13" id="KW-0807">Transducer</keyword>
<keyword evidence="7 11" id="KW-0342">GTP-binding</keyword>
<keyword evidence="16" id="KW-1133">Transmembrane helix</keyword>
<feature type="binding site" evidence="11">
    <location>
        <begin position="270"/>
        <end position="274"/>
    </location>
    <ligand>
        <name>GTP</name>
        <dbReference type="ChEBI" id="CHEBI:37565"/>
    </ligand>
</feature>
<feature type="binding site" evidence="11">
    <location>
        <begin position="245"/>
        <end position="251"/>
    </location>
    <ligand>
        <name>GTP</name>
        <dbReference type="ChEBI" id="CHEBI:37565"/>
    </ligand>
</feature>
<dbReference type="Gene3D" id="1.10.400.10">
    <property type="entry name" value="GI Alpha 1, domain 2-like"/>
    <property type="match status" value="1"/>
</dbReference>
<dbReference type="CDD" id="cd12940">
    <property type="entry name" value="LEM_LAP2_LEMD1"/>
    <property type="match status" value="1"/>
</dbReference>
<dbReference type="AlphaFoldDB" id="A0AAE9DQF9"/>
<comment type="function">
    <text evidence="13">Guanine nucleotide-binding proteins (G proteins) are involved as modulators or transducers in various transmembrane signaling systems.</text>
</comment>
<evidence type="ECO:0000256" key="4">
    <source>
        <dbReference type="ARBA" id="ARBA00022723"/>
    </source>
</evidence>
<dbReference type="PANTHER" id="PTHR10218">
    <property type="entry name" value="GTP-BINDING PROTEIN ALPHA SUBUNIT"/>
    <property type="match status" value="1"/>
</dbReference>
<feature type="compositionally biased region" description="Polar residues" evidence="15">
    <location>
        <begin position="472"/>
        <end position="485"/>
    </location>
</feature>
<feature type="transmembrane region" description="Helical" evidence="16">
    <location>
        <begin position="579"/>
        <end position="596"/>
    </location>
</feature>
<dbReference type="InterPro" id="IPR000654">
    <property type="entry name" value="Gprotein_alpha_Q"/>
</dbReference>
<gene>
    <name evidence="18" type="ORF">L3Y34_014271</name>
</gene>
<dbReference type="InterPro" id="IPR011015">
    <property type="entry name" value="LEM/LEM-like_dom_sf"/>
</dbReference>
<comment type="similarity">
    <text evidence="1 13">Belongs to the G-alpha family. G(q) subfamily.</text>
</comment>
<dbReference type="FunFam" id="3.40.50.300:FF:003977">
    <property type="entry name" value="Guanine nucleotide-binding protein G(q) subunit alpha"/>
    <property type="match status" value="1"/>
</dbReference>
<dbReference type="SMART" id="SM00275">
    <property type="entry name" value="G_alpha"/>
    <property type="match status" value="1"/>
</dbReference>
<dbReference type="PANTHER" id="PTHR10218:SF365">
    <property type="entry name" value="EGL-30"/>
    <property type="match status" value="1"/>
</dbReference>
<dbReference type="GO" id="GO:0003924">
    <property type="term" value="F:GTPase activity"/>
    <property type="evidence" value="ECO:0007669"/>
    <property type="project" value="UniProtKB-UniRule"/>
</dbReference>
<evidence type="ECO:0000256" key="12">
    <source>
        <dbReference type="PIRSR" id="PIRSR601019-2"/>
    </source>
</evidence>
<dbReference type="GO" id="GO:0001664">
    <property type="term" value="F:G protein-coupled receptor binding"/>
    <property type="evidence" value="ECO:0007669"/>
    <property type="project" value="UniProtKB-UniRule"/>
</dbReference>
<evidence type="ECO:0000313" key="18">
    <source>
        <dbReference type="EMBL" id="ULU09774.1"/>
    </source>
</evidence>
<name>A0AAE9DQF9_CAEBR</name>
<reference evidence="18 19" key="1">
    <citation type="submission" date="2022-05" db="EMBL/GenBank/DDBJ databases">
        <title>Chromosome-level reference genomes for two strains of Caenorhabditis briggsae: an improved platform for comparative genomics.</title>
        <authorList>
            <person name="Stevens L."/>
            <person name="Andersen E.C."/>
        </authorList>
    </citation>
    <scope>NUCLEOTIDE SEQUENCE [LARGE SCALE GENOMIC DNA]</scope>
    <source>
        <strain evidence="18">QX1410_ONT</strain>
        <tissue evidence="18">Whole-organism</tissue>
    </source>
</reference>
<dbReference type="Pfam" id="PF00503">
    <property type="entry name" value="G-alpha"/>
    <property type="match status" value="1"/>
</dbReference>
<dbReference type="InterPro" id="IPR001019">
    <property type="entry name" value="Gprotein_alpha_su"/>
</dbReference>
<feature type="region of interest" description="Disordered" evidence="15">
    <location>
        <begin position="470"/>
        <end position="492"/>
    </location>
</feature>
<protein>
    <recommendedName>
        <fullName evidence="13">Guanine nucleotide-binding protein subunit alpha</fullName>
    </recommendedName>
</protein>
<dbReference type="EMBL" id="CP090891">
    <property type="protein sequence ID" value="ULU09774.1"/>
    <property type="molecule type" value="Genomic_DNA"/>
</dbReference>
<dbReference type="GO" id="GO:0007186">
    <property type="term" value="P:G protein-coupled receptor signaling pathway"/>
    <property type="evidence" value="ECO:0007669"/>
    <property type="project" value="InterPro"/>
</dbReference>
<feature type="transmembrane region" description="Helical" evidence="16">
    <location>
        <begin position="50"/>
        <end position="74"/>
    </location>
</feature>
<feature type="binding site" evidence="11">
    <location>
        <position position="396"/>
    </location>
    <ligand>
        <name>GTP</name>
        <dbReference type="ChEBI" id="CHEBI:37565"/>
    </ligand>
</feature>
<feature type="binding site" evidence="12">
    <location>
        <position position="251"/>
    </location>
    <ligand>
        <name>Mg(2+)</name>
        <dbReference type="ChEBI" id="CHEBI:18420"/>
    </ligand>
</feature>
<dbReference type="FunFam" id="1.10.720.40:FF:000001">
    <property type="entry name" value="LEM domain containing 2, isoform CRA_a"/>
    <property type="match status" value="1"/>
</dbReference>
<feature type="binding site" evidence="11">
    <location>
        <begin position="339"/>
        <end position="342"/>
    </location>
    <ligand>
        <name>GTP</name>
        <dbReference type="ChEBI" id="CHEBI:37565"/>
    </ligand>
</feature>
<evidence type="ECO:0000256" key="14">
    <source>
        <dbReference type="SAM" id="Coils"/>
    </source>
</evidence>
<feature type="binding site" evidence="12">
    <location>
        <position position="116"/>
    </location>
    <ligand>
        <name>Mg(2+)</name>
        <dbReference type="ChEBI" id="CHEBI:18420"/>
    </ligand>
</feature>
<dbReference type="GO" id="GO:0005525">
    <property type="term" value="F:GTP binding"/>
    <property type="evidence" value="ECO:0007669"/>
    <property type="project" value="UniProtKB-UniRule"/>
</dbReference>
<dbReference type="PRINTS" id="PR00318">
    <property type="entry name" value="GPROTEINA"/>
</dbReference>
<evidence type="ECO:0000256" key="2">
    <source>
        <dbReference type="ARBA" id="ARBA00011356"/>
    </source>
</evidence>
<dbReference type="FunFam" id="1.10.400.10:FF:000002">
    <property type="entry name" value="guanine nucleotide-binding protein G(Q) subunit alpha"/>
    <property type="match status" value="1"/>
</dbReference>
<dbReference type="InterPro" id="IPR027417">
    <property type="entry name" value="P-loop_NTPase"/>
</dbReference>
<dbReference type="InterPro" id="IPR003887">
    <property type="entry name" value="LEM_dom"/>
</dbReference>
<dbReference type="GO" id="GO:0031683">
    <property type="term" value="F:G-protein beta/gamma-subunit complex binding"/>
    <property type="evidence" value="ECO:0007669"/>
    <property type="project" value="UniProtKB-UniRule"/>
</dbReference>
<feature type="region of interest" description="Disordered" evidence="15">
    <location>
        <begin position="1"/>
        <end position="35"/>
    </location>
</feature>
<evidence type="ECO:0000256" key="5">
    <source>
        <dbReference type="ARBA" id="ARBA00022741"/>
    </source>
</evidence>
<evidence type="ECO:0000256" key="6">
    <source>
        <dbReference type="ARBA" id="ARBA00022842"/>
    </source>
</evidence>
<evidence type="ECO:0000256" key="10">
    <source>
        <dbReference type="ARBA" id="ARBA00023288"/>
    </source>
</evidence>
<feature type="domain" description="LEM" evidence="17">
    <location>
        <begin position="430"/>
        <end position="474"/>
    </location>
</feature>
<accession>A0AAE9DQF9</accession>
<keyword evidence="14" id="KW-0175">Coiled coil</keyword>
<evidence type="ECO:0000256" key="3">
    <source>
        <dbReference type="ARBA" id="ARBA00022707"/>
    </source>
</evidence>
<evidence type="ECO:0000256" key="11">
    <source>
        <dbReference type="PIRSR" id="PIRSR601019-1"/>
    </source>
</evidence>
<evidence type="ECO:0000256" key="8">
    <source>
        <dbReference type="ARBA" id="ARBA00023139"/>
    </source>
</evidence>
<organism evidence="18 19">
    <name type="scientific">Caenorhabditis briggsae</name>
    <dbReference type="NCBI Taxonomy" id="6238"/>
    <lineage>
        <taxon>Eukaryota</taxon>
        <taxon>Metazoa</taxon>
        <taxon>Ecdysozoa</taxon>
        <taxon>Nematoda</taxon>
        <taxon>Chromadorea</taxon>
        <taxon>Rhabditida</taxon>
        <taxon>Rhabditina</taxon>
        <taxon>Rhabditomorpha</taxon>
        <taxon>Rhabditoidea</taxon>
        <taxon>Rhabditidae</taxon>
        <taxon>Peloderinae</taxon>
        <taxon>Caenorhabditis</taxon>
    </lineage>
</organism>
<sequence length="620" mass="70842">MCGDIVRPREKRDEACRNGRAQGTDRVSGSRHDPNYDQRRQSVVLVCPALLVHLFAGVICGLGGTFSAAMACCLSEEAREQKRINQEIEKQLQRDKRNARRELKLLLLGTGESGKSTFIKQMRIIHGQGYSDEDKRAHIRLVYQNVFMAIQSMIRAMDTLCIQFGDQSEELQEKAAVVREVDFESVTSFEEPYVSFIKELWEDSGIQECYDRRREYQLTDSAKYYLSDLRRLAVPDYLPTEQDILRVRVPTTGIIEYPFDLEQIIFRMVDVGGQRSERRKWIHCFENVTSIMFLVALSEYDQVLVECDNENRMEESKALFRTIITYPWFTNSSVILFLNKKDLLEEKILYSHLADYFPEYDGPPRDPIAAREFILKMFVDLNPDADKIIYSHFTCATDTENIRFVFAAVKDTILQHNLKEYNLVSSLKKTMDVSQLTDAKLRDNLRSHGVSVGPIVASTRKVYEKKLLKLAGNQSSRHNDPSQVNGHIDQNEKDRSFSPMFAAVTADTPSKRTTRHSGAAVTTQQPSGSPARRPDSDTDDDCEESMRYLTEEEMAADRAALRAAQLDNRKSSAFGMKQLLTILLVVMAGTFIYFLIQNGVADFIDPSYFTLSNKTDDDPI</sequence>
<dbReference type="FunFam" id="3.40.50.300:FF:000692">
    <property type="entry name" value="Guanine nucleotide-binding protein subunit alpha"/>
    <property type="match status" value="1"/>
</dbReference>
<dbReference type="SUPFAM" id="SSF63451">
    <property type="entry name" value="LEM domain"/>
    <property type="match status" value="1"/>
</dbReference>
<dbReference type="SMART" id="SM00540">
    <property type="entry name" value="LEM"/>
    <property type="match status" value="1"/>
</dbReference>
<dbReference type="InterPro" id="IPR011025">
    <property type="entry name" value="GproteinA_insert"/>
</dbReference>
<dbReference type="SUPFAM" id="SSF52540">
    <property type="entry name" value="P-loop containing nucleoside triphosphate hydrolases"/>
    <property type="match status" value="1"/>
</dbReference>
<dbReference type="PROSITE" id="PS51882">
    <property type="entry name" value="G_ALPHA"/>
    <property type="match status" value="1"/>
</dbReference>
<dbReference type="GO" id="GO:0005834">
    <property type="term" value="C:heterotrimeric G-protein complex"/>
    <property type="evidence" value="ECO:0007669"/>
    <property type="project" value="UniProtKB-UniRule"/>
</dbReference>
<evidence type="ECO:0000259" key="17">
    <source>
        <dbReference type="PROSITE" id="PS50954"/>
    </source>
</evidence>
<feature type="binding site" evidence="11">
    <location>
        <begin position="220"/>
        <end position="221"/>
    </location>
    <ligand>
        <name>GTP</name>
        <dbReference type="ChEBI" id="CHEBI:37565"/>
    </ligand>
</feature>
<feature type="coiled-coil region" evidence="14">
    <location>
        <begin position="74"/>
        <end position="105"/>
    </location>
</feature>
<keyword evidence="5 11" id="KW-0547">Nucleotide-binding</keyword>
<evidence type="ECO:0000256" key="9">
    <source>
        <dbReference type="ARBA" id="ARBA00023224"/>
    </source>
</evidence>
<keyword evidence="6 12" id="KW-0460">Magnesium</keyword>
<keyword evidence="16" id="KW-0472">Membrane</keyword>
<dbReference type="PRINTS" id="PR00442">
    <property type="entry name" value="GPROTEINAQ"/>
</dbReference>
<dbReference type="Pfam" id="PF03020">
    <property type="entry name" value="LEM"/>
    <property type="match status" value="1"/>
</dbReference>
<keyword evidence="3" id="KW-0519">Myristate</keyword>
<dbReference type="CDD" id="cd00066">
    <property type="entry name" value="G-alpha"/>
    <property type="match status" value="1"/>
</dbReference>
<feature type="compositionally biased region" description="Basic and acidic residues" evidence="15">
    <location>
        <begin position="1"/>
        <end position="17"/>
    </location>
</feature>
<evidence type="ECO:0000256" key="16">
    <source>
        <dbReference type="SAM" id="Phobius"/>
    </source>
</evidence>
<feature type="region of interest" description="Disordered" evidence="15">
    <location>
        <begin position="506"/>
        <end position="543"/>
    </location>
</feature>
<dbReference type="Gene3D" id="1.10.720.40">
    <property type="match status" value="1"/>
</dbReference>
<dbReference type="GO" id="GO:0046872">
    <property type="term" value="F:metal ion binding"/>
    <property type="evidence" value="ECO:0007669"/>
    <property type="project" value="UniProtKB-UniRule"/>
</dbReference>
<keyword evidence="10" id="KW-0449">Lipoprotein</keyword>
<dbReference type="PROSITE" id="PS50954">
    <property type="entry name" value="LEM"/>
    <property type="match status" value="1"/>
</dbReference>
<evidence type="ECO:0000256" key="7">
    <source>
        <dbReference type="ARBA" id="ARBA00023134"/>
    </source>
</evidence>
<dbReference type="Gene3D" id="3.40.50.300">
    <property type="entry name" value="P-loop containing nucleotide triphosphate hydrolases"/>
    <property type="match status" value="1"/>
</dbReference>
<evidence type="ECO:0000256" key="1">
    <source>
        <dbReference type="ARBA" id="ARBA00007976"/>
    </source>
</evidence>
<keyword evidence="16" id="KW-0812">Transmembrane</keyword>
<keyword evidence="8" id="KW-0564">Palmitate</keyword>
<evidence type="ECO:0000256" key="13">
    <source>
        <dbReference type="RuleBase" id="RU369122"/>
    </source>
</evidence>
<feature type="binding site" evidence="11">
    <location>
        <begin position="112"/>
        <end position="117"/>
    </location>
    <ligand>
        <name>GTP</name>
        <dbReference type="ChEBI" id="CHEBI:37565"/>
    </ligand>
</feature>